<feature type="compositionally biased region" description="Basic and acidic residues" evidence="1">
    <location>
        <begin position="225"/>
        <end position="239"/>
    </location>
</feature>
<reference evidence="3 4" key="1">
    <citation type="journal article" date="2019" name="Nat. Ecol. Evol.">
        <title>Megaphylogeny resolves global patterns of mushroom evolution.</title>
        <authorList>
            <person name="Varga T."/>
            <person name="Krizsan K."/>
            <person name="Foldi C."/>
            <person name="Dima B."/>
            <person name="Sanchez-Garcia M."/>
            <person name="Sanchez-Ramirez S."/>
            <person name="Szollosi G.J."/>
            <person name="Szarkandi J.G."/>
            <person name="Papp V."/>
            <person name="Albert L."/>
            <person name="Andreopoulos W."/>
            <person name="Angelini C."/>
            <person name="Antonin V."/>
            <person name="Barry K.W."/>
            <person name="Bougher N.L."/>
            <person name="Buchanan P."/>
            <person name="Buyck B."/>
            <person name="Bense V."/>
            <person name="Catcheside P."/>
            <person name="Chovatia M."/>
            <person name="Cooper J."/>
            <person name="Damon W."/>
            <person name="Desjardin D."/>
            <person name="Finy P."/>
            <person name="Geml J."/>
            <person name="Haridas S."/>
            <person name="Hughes K."/>
            <person name="Justo A."/>
            <person name="Karasinski D."/>
            <person name="Kautmanova I."/>
            <person name="Kiss B."/>
            <person name="Kocsube S."/>
            <person name="Kotiranta H."/>
            <person name="LaButti K.M."/>
            <person name="Lechner B.E."/>
            <person name="Liimatainen K."/>
            <person name="Lipzen A."/>
            <person name="Lukacs Z."/>
            <person name="Mihaltcheva S."/>
            <person name="Morgado L.N."/>
            <person name="Niskanen T."/>
            <person name="Noordeloos M.E."/>
            <person name="Ohm R.A."/>
            <person name="Ortiz-Santana B."/>
            <person name="Ovrebo C."/>
            <person name="Racz N."/>
            <person name="Riley R."/>
            <person name="Savchenko A."/>
            <person name="Shiryaev A."/>
            <person name="Soop K."/>
            <person name="Spirin V."/>
            <person name="Szebenyi C."/>
            <person name="Tomsovsky M."/>
            <person name="Tulloss R.E."/>
            <person name="Uehling J."/>
            <person name="Grigoriev I.V."/>
            <person name="Vagvolgyi C."/>
            <person name="Papp T."/>
            <person name="Martin F.M."/>
            <person name="Miettinen O."/>
            <person name="Hibbett D.S."/>
            <person name="Nagy L.G."/>
        </authorList>
    </citation>
    <scope>NUCLEOTIDE SEQUENCE [LARGE SCALE GENOMIC DNA]</scope>
    <source>
        <strain evidence="3 4">OMC1185</strain>
    </source>
</reference>
<feature type="compositionally biased region" description="Low complexity" evidence="1">
    <location>
        <begin position="90"/>
        <end position="107"/>
    </location>
</feature>
<feature type="domain" description="YMC020W-like alpha/beta hydrolase" evidence="2">
    <location>
        <begin position="638"/>
        <end position="842"/>
    </location>
</feature>
<feature type="region of interest" description="Disordered" evidence="1">
    <location>
        <begin position="215"/>
        <end position="269"/>
    </location>
</feature>
<feature type="compositionally biased region" description="Polar residues" evidence="1">
    <location>
        <begin position="248"/>
        <end position="269"/>
    </location>
</feature>
<gene>
    <name evidence="3" type="ORF">OE88DRAFT_1713075</name>
</gene>
<feature type="domain" description="YMC020W-like alpha/beta hydrolase" evidence="2">
    <location>
        <begin position="494"/>
        <end position="626"/>
    </location>
</feature>
<proteinExistence type="predicted"/>
<evidence type="ECO:0000256" key="1">
    <source>
        <dbReference type="SAM" id="MobiDB-lite"/>
    </source>
</evidence>
<feature type="compositionally biased region" description="Low complexity" evidence="1">
    <location>
        <begin position="317"/>
        <end position="342"/>
    </location>
</feature>
<accession>A0A5C3N3H2</accession>
<sequence>MPKISSLNPATSRFTLTLPLLGRPKVPLEKAVAAAQAEDVRDPAPPQEPLQTPIEDAIQLAQEGDVRQESLTEDKSTGGEDTGRVEQGDTTALASTTTVTTTTTTVTQHKADASSSTWWDYVGWGYAPPAPSGSSDVPADLPAPHPPRSPTASDSSGVSASTATDSDDEQHTVKKSQTPKASSIFSADTARSQSSAWYSPWYWYYTPARSMSEEQTSTSASIDQNSEKTASEQVKEEALARLAESEATDGTVQQKSSTEINPIESSITANRQGWISFLASRAMMMKSVTGSEKSVETDESGMEVMDVDEETPKGEEAPASASAPKGPAPAAASSSPPAGKSGPEPKKPGPPAAPMTESDSIKRETTRVGREKERKGNRKDQRKSSSASPAPSGASTPTSVRAQPPNLVLPTWADTFHAPPRSVVPPAPASTLRKTMRLVSAVGGALFAKEEEGAKGKGKGKARETEEYAQYGKALPRAFDVLGEGLQPDVLRGCKKVVVIGIHGWFPGAVMRTVLGEPTGTSSKFVNMMCQALEEFEERHHVKLETITRIPLEGEGTIGKRVERLYSNLTKNEEWMDAIHGADVIFVATHSQGSIVSTHVLDGLIRDGHIRTRRGVGVSQAGVGVGAGGGVPAVGVMPQRVCCLALCGIHLGPLRYLSSSSLLQPYIQYFESAAAGELFEFQDTESQVSREYVKALRNVTNHGTKMVYVASMNDQVVPVYSGIFTSASHPLILRALYIDGDAYHSSDFMSNLLVLLIRVMNAGLSESGLVVHLSEATAGSLSGVGHSTAYEEVGTYRLAVDYLFLTDDGLEEHPELEIRPFNASSELNDYEIPWSLRDLIADERVAYFFWREFAMLRDAFDEWHPRTSVLRDVKRKLQPIKRLPASAGGSKL</sequence>
<organism evidence="3 4">
    <name type="scientific">Heliocybe sulcata</name>
    <dbReference type="NCBI Taxonomy" id="5364"/>
    <lineage>
        <taxon>Eukaryota</taxon>
        <taxon>Fungi</taxon>
        <taxon>Dikarya</taxon>
        <taxon>Basidiomycota</taxon>
        <taxon>Agaricomycotina</taxon>
        <taxon>Agaricomycetes</taxon>
        <taxon>Gloeophyllales</taxon>
        <taxon>Gloeophyllaceae</taxon>
        <taxon>Heliocybe</taxon>
    </lineage>
</organism>
<dbReference type="Pfam" id="PF26147">
    <property type="entry name" value="AB_HYDROLASE_YMC0-YMC35"/>
    <property type="match status" value="2"/>
</dbReference>
<feature type="compositionally biased region" description="Polar residues" evidence="1">
    <location>
        <begin position="215"/>
        <end position="224"/>
    </location>
</feature>
<feature type="region of interest" description="Disordered" evidence="1">
    <location>
        <begin position="33"/>
        <end position="112"/>
    </location>
</feature>
<dbReference type="InterPro" id="IPR058933">
    <property type="entry name" value="YMC020W-like_ab_hydrolase"/>
</dbReference>
<feature type="compositionally biased region" description="Acidic residues" evidence="1">
    <location>
        <begin position="297"/>
        <end position="309"/>
    </location>
</feature>
<dbReference type="EMBL" id="ML213513">
    <property type="protein sequence ID" value="TFK50658.1"/>
    <property type="molecule type" value="Genomic_DNA"/>
</dbReference>
<dbReference type="AlphaFoldDB" id="A0A5C3N3H2"/>
<dbReference type="PANTHER" id="PTHR47349:SF1">
    <property type="entry name" value="AER328WP"/>
    <property type="match status" value="1"/>
</dbReference>
<dbReference type="PANTHER" id="PTHR47349">
    <property type="entry name" value="CHROMOSOME 8, WHOLE GENOME SHOTGUN SEQUENCE"/>
    <property type="match status" value="1"/>
</dbReference>
<feature type="region of interest" description="Disordered" evidence="1">
    <location>
        <begin position="131"/>
        <end position="186"/>
    </location>
</feature>
<name>A0A5C3N3H2_9AGAM</name>
<feature type="compositionally biased region" description="Polar residues" evidence="1">
    <location>
        <begin position="150"/>
        <end position="164"/>
    </location>
</feature>
<evidence type="ECO:0000313" key="3">
    <source>
        <dbReference type="EMBL" id="TFK50658.1"/>
    </source>
</evidence>
<dbReference type="Proteomes" id="UP000305948">
    <property type="component" value="Unassembled WGS sequence"/>
</dbReference>
<feature type="compositionally biased region" description="Basic and acidic residues" evidence="1">
    <location>
        <begin position="359"/>
        <end position="383"/>
    </location>
</feature>
<dbReference type="OrthoDB" id="5598028at2759"/>
<feature type="region of interest" description="Disordered" evidence="1">
    <location>
        <begin position="287"/>
        <end position="405"/>
    </location>
</feature>
<evidence type="ECO:0000259" key="2">
    <source>
        <dbReference type="Pfam" id="PF26147"/>
    </source>
</evidence>
<feature type="compositionally biased region" description="Basic and acidic residues" evidence="1">
    <location>
        <begin position="64"/>
        <end position="87"/>
    </location>
</feature>
<dbReference type="InterPro" id="IPR058934">
    <property type="entry name" value="YMC020W-like"/>
</dbReference>
<keyword evidence="4" id="KW-1185">Reference proteome</keyword>
<evidence type="ECO:0000313" key="4">
    <source>
        <dbReference type="Proteomes" id="UP000305948"/>
    </source>
</evidence>
<feature type="compositionally biased region" description="Low complexity" evidence="1">
    <location>
        <begin position="384"/>
        <end position="399"/>
    </location>
</feature>
<protein>
    <recommendedName>
        <fullName evidence="2">YMC020W-like alpha/beta hydrolase domain-containing protein</fullName>
    </recommendedName>
</protein>
<feature type="compositionally biased region" description="Polar residues" evidence="1">
    <location>
        <begin position="175"/>
        <end position="186"/>
    </location>
</feature>